<accession>A0AAD1INQ8</accession>
<evidence type="ECO:0000256" key="2">
    <source>
        <dbReference type="ARBA" id="ARBA00004496"/>
    </source>
</evidence>
<evidence type="ECO:0000256" key="16">
    <source>
        <dbReference type="ARBA" id="ARBA00038848"/>
    </source>
</evidence>
<evidence type="ECO:0000256" key="17">
    <source>
        <dbReference type="ARBA" id="ARBA00040123"/>
    </source>
</evidence>
<evidence type="ECO:0000256" key="4">
    <source>
        <dbReference type="ARBA" id="ARBA00022475"/>
    </source>
</evidence>
<sequence>MSDPHEPLTESVRSLIDAVIRTEVDSDQIAAAHTHVTAALEILGAQLMPGSFGVRVTPDGSSEPCGNVLIGQRNAIAPPLTVDRDADGLVSTEVDLGAAYEGPVGHVHGGVCSLILDHLLGATAHRPDGPAFTGTLQLRYVRPTPLGRLRAEAWVEHEDGRKTYARGRILCAGQTTVEAQGVFIRPKAHRPAG</sequence>
<dbReference type="SUPFAM" id="SSF54637">
    <property type="entry name" value="Thioesterase/thiol ester dehydrase-isomerase"/>
    <property type="match status" value="1"/>
</dbReference>
<evidence type="ECO:0000256" key="9">
    <source>
        <dbReference type="ARBA" id="ARBA00022946"/>
    </source>
</evidence>
<reference evidence="25 26" key="1">
    <citation type="journal article" date="2019" name="Emerg. Microbes Infect.">
        <title>Comprehensive subspecies identification of 175 nontuberculous mycobacteria species based on 7547 genomic profiles.</title>
        <authorList>
            <person name="Matsumoto Y."/>
            <person name="Kinjo T."/>
            <person name="Motooka D."/>
            <person name="Nabeya D."/>
            <person name="Jung N."/>
            <person name="Uechi K."/>
            <person name="Horii T."/>
            <person name="Iida T."/>
            <person name="Fujita J."/>
            <person name="Nakamura S."/>
        </authorList>
    </citation>
    <scope>NUCLEOTIDE SEQUENCE [LARGE SCALE GENOMIC DNA]</scope>
    <source>
        <strain evidence="25 26">JCM 17423</strain>
    </source>
</reference>
<evidence type="ECO:0000256" key="11">
    <source>
        <dbReference type="ARBA" id="ARBA00023136"/>
    </source>
</evidence>
<protein>
    <recommendedName>
        <fullName evidence="17">Acyl-coenzyme A thioesterase THEM4</fullName>
        <ecNumber evidence="16">3.1.2.2</ecNumber>
    </recommendedName>
    <alternativeName>
        <fullName evidence="18">Thioesterase superfamily member 4</fullName>
    </alternativeName>
</protein>
<keyword evidence="4" id="KW-1003">Cell membrane</keyword>
<evidence type="ECO:0000313" key="25">
    <source>
        <dbReference type="EMBL" id="BBY18291.1"/>
    </source>
</evidence>
<evidence type="ECO:0000256" key="22">
    <source>
        <dbReference type="ARBA" id="ARBA00048074"/>
    </source>
</evidence>
<dbReference type="Gene3D" id="3.10.129.10">
    <property type="entry name" value="Hotdog Thioesterase"/>
    <property type="match status" value="1"/>
</dbReference>
<dbReference type="Proteomes" id="UP000466607">
    <property type="component" value="Chromosome"/>
</dbReference>
<comment type="catalytic activity">
    <reaction evidence="14">
        <text>(9Z)-octadecenoyl-CoA + H2O = (9Z)-octadecenoate + CoA + H(+)</text>
        <dbReference type="Rhea" id="RHEA:40139"/>
        <dbReference type="ChEBI" id="CHEBI:15377"/>
        <dbReference type="ChEBI" id="CHEBI:15378"/>
        <dbReference type="ChEBI" id="CHEBI:30823"/>
        <dbReference type="ChEBI" id="CHEBI:57287"/>
        <dbReference type="ChEBI" id="CHEBI:57387"/>
    </reaction>
    <physiologicalReaction direction="left-to-right" evidence="14">
        <dbReference type="Rhea" id="RHEA:40140"/>
    </physiologicalReaction>
</comment>
<dbReference type="GO" id="GO:0016020">
    <property type="term" value="C:membrane"/>
    <property type="evidence" value="ECO:0007669"/>
    <property type="project" value="UniProtKB-SubCell"/>
</dbReference>
<evidence type="ECO:0000256" key="18">
    <source>
        <dbReference type="ARBA" id="ARBA00043210"/>
    </source>
</evidence>
<evidence type="ECO:0000259" key="24">
    <source>
        <dbReference type="Pfam" id="PF03061"/>
    </source>
</evidence>
<evidence type="ECO:0000256" key="20">
    <source>
        <dbReference type="ARBA" id="ARBA00047734"/>
    </source>
</evidence>
<name>A0AAD1INQ8_9MYCO</name>
<dbReference type="InterPro" id="IPR006683">
    <property type="entry name" value="Thioestr_dom"/>
</dbReference>
<dbReference type="RefSeq" id="WP_134058131.1">
    <property type="nucleotide sequence ID" value="NZ_AP022586.1"/>
</dbReference>
<evidence type="ECO:0000256" key="3">
    <source>
        <dbReference type="ARBA" id="ARBA00004632"/>
    </source>
</evidence>
<evidence type="ECO:0000256" key="6">
    <source>
        <dbReference type="ARBA" id="ARBA00022703"/>
    </source>
</evidence>
<gene>
    <name evidence="25" type="ORF">MLIT_38830</name>
</gene>
<proteinExistence type="inferred from homology"/>
<evidence type="ECO:0000256" key="14">
    <source>
        <dbReference type="ARBA" id="ARBA00037002"/>
    </source>
</evidence>
<evidence type="ECO:0000256" key="23">
    <source>
        <dbReference type="ARBA" id="ARBA00048180"/>
    </source>
</evidence>
<evidence type="ECO:0000256" key="12">
    <source>
        <dbReference type="ARBA" id="ARBA00023273"/>
    </source>
</evidence>
<feature type="domain" description="Thioesterase" evidence="24">
    <location>
        <begin position="105"/>
        <end position="176"/>
    </location>
</feature>
<keyword evidence="5" id="KW-0963">Cytoplasm</keyword>
<dbReference type="InterPro" id="IPR052365">
    <property type="entry name" value="THEM4/THEM5_acyl-CoA_thioest"/>
</dbReference>
<organism evidence="25 26">
    <name type="scientific">Mycolicibacterium litorale</name>
    <dbReference type="NCBI Taxonomy" id="758802"/>
    <lineage>
        <taxon>Bacteria</taxon>
        <taxon>Bacillati</taxon>
        <taxon>Actinomycetota</taxon>
        <taxon>Actinomycetes</taxon>
        <taxon>Mycobacteriales</taxon>
        <taxon>Mycobacteriaceae</taxon>
        <taxon>Mycolicibacterium</taxon>
    </lineage>
</organism>
<evidence type="ECO:0000256" key="5">
    <source>
        <dbReference type="ARBA" id="ARBA00022490"/>
    </source>
</evidence>
<comment type="similarity">
    <text evidence="15">Belongs to the THEM4/THEM5 thioesterase family.</text>
</comment>
<evidence type="ECO:0000256" key="1">
    <source>
        <dbReference type="ARBA" id="ARBA00004170"/>
    </source>
</evidence>
<evidence type="ECO:0000256" key="8">
    <source>
        <dbReference type="ARBA" id="ARBA00022832"/>
    </source>
</evidence>
<keyword evidence="9" id="KW-0809">Transit peptide</keyword>
<dbReference type="CDD" id="cd03443">
    <property type="entry name" value="PaaI_thioesterase"/>
    <property type="match status" value="1"/>
</dbReference>
<comment type="catalytic activity">
    <reaction evidence="21">
        <text>decanoyl-CoA + H2O = decanoate + CoA + H(+)</text>
        <dbReference type="Rhea" id="RHEA:40059"/>
        <dbReference type="ChEBI" id="CHEBI:15377"/>
        <dbReference type="ChEBI" id="CHEBI:15378"/>
        <dbReference type="ChEBI" id="CHEBI:27689"/>
        <dbReference type="ChEBI" id="CHEBI:57287"/>
        <dbReference type="ChEBI" id="CHEBI:61430"/>
    </reaction>
    <physiologicalReaction direction="left-to-right" evidence="21">
        <dbReference type="Rhea" id="RHEA:40060"/>
    </physiologicalReaction>
</comment>
<evidence type="ECO:0000313" key="26">
    <source>
        <dbReference type="Proteomes" id="UP000466607"/>
    </source>
</evidence>
<dbReference type="Pfam" id="PF03061">
    <property type="entry name" value="4HBT"/>
    <property type="match status" value="1"/>
</dbReference>
<evidence type="ECO:0000256" key="21">
    <source>
        <dbReference type="ARBA" id="ARBA00047969"/>
    </source>
</evidence>
<keyword evidence="11" id="KW-0472">Membrane</keyword>
<dbReference type="GO" id="GO:0005737">
    <property type="term" value="C:cytoplasm"/>
    <property type="evidence" value="ECO:0007669"/>
    <property type="project" value="UniProtKB-SubCell"/>
</dbReference>
<keyword evidence="26" id="KW-1185">Reference proteome</keyword>
<dbReference type="EMBL" id="AP022586">
    <property type="protein sequence ID" value="BBY18291.1"/>
    <property type="molecule type" value="Genomic_DNA"/>
</dbReference>
<keyword evidence="6" id="KW-0053">Apoptosis</keyword>
<dbReference type="GO" id="GO:0016787">
    <property type="term" value="F:hydrolase activity"/>
    <property type="evidence" value="ECO:0007669"/>
    <property type="project" value="UniProtKB-KW"/>
</dbReference>
<dbReference type="EC" id="3.1.2.2" evidence="16"/>
<evidence type="ECO:0000256" key="7">
    <source>
        <dbReference type="ARBA" id="ARBA00022801"/>
    </source>
</evidence>
<evidence type="ECO:0000256" key="19">
    <source>
        <dbReference type="ARBA" id="ARBA00047588"/>
    </source>
</evidence>
<keyword evidence="12" id="KW-0966">Cell projection</keyword>
<dbReference type="InterPro" id="IPR029069">
    <property type="entry name" value="HotDog_dom_sf"/>
</dbReference>
<dbReference type="PANTHER" id="PTHR12418:SF19">
    <property type="entry name" value="ACYL-COENZYME A THIOESTERASE THEM4"/>
    <property type="match status" value="1"/>
</dbReference>
<dbReference type="GO" id="GO:0006631">
    <property type="term" value="P:fatty acid metabolic process"/>
    <property type="evidence" value="ECO:0007669"/>
    <property type="project" value="UniProtKB-KW"/>
</dbReference>
<dbReference type="AlphaFoldDB" id="A0AAD1INQ8"/>
<dbReference type="PANTHER" id="PTHR12418">
    <property type="entry name" value="ACYL-COENZYME A THIOESTERASE THEM4"/>
    <property type="match status" value="1"/>
</dbReference>
<keyword evidence="10" id="KW-0443">Lipid metabolism</keyword>
<comment type="subcellular location">
    <subcellularLocation>
        <location evidence="3">Cell projection</location>
        <location evidence="3">Ruffle membrane</location>
    </subcellularLocation>
    <subcellularLocation>
        <location evidence="2">Cytoplasm</location>
    </subcellularLocation>
    <subcellularLocation>
        <location evidence="1">Membrane</location>
        <topology evidence="1">Peripheral membrane protein</topology>
    </subcellularLocation>
</comment>
<evidence type="ECO:0000256" key="13">
    <source>
        <dbReference type="ARBA" id="ARBA00035852"/>
    </source>
</evidence>
<comment type="catalytic activity">
    <reaction evidence="20">
        <text>hexadecanoyl-CoA + H2O = hexadecanoate + CoA + H(+)</text>
        <dbReference type="Rhea" id="RHEA:16645"/>
        <dbReference type="ChEBI" id="CHEBI:7896"/>
        <dbReference type="ChEBI" id="CHEBI:15377"/>
        <dbReference type="ChEBI" id="CHEBI:15378"/>
        <dbReference type="ChEBI" id="CHEBI:57287"/>
        <dbReference type="ChEBI" id="CHEBI:57379"/>
        <dbReference type="EC" id="3.1.2.2"/>
    </reaction>
    <physiologicalReaction direction="left-to-right" evidence="20">
        <dbReference type="Rhea" id="RHEA:16646"/>
    </physiologicalReaction>
</comment>
<keyword evidence="7" id="KW-0378">Hydrolase</keyword>
<evidence type="ECO:0000256" key="10">
    <source>
        <dbReference type="ARBA" id="ARBA00023098"/>
    </source>
</evidence>
<keyword evidence="8" id="KW-0276">Fatty acid metabolism</keyword>
<evidence type="ECO:0000256" key="15">
    <source>
        <dbReference type="ARBA" id="ARBA00038456"/>
    </source>
</evidence>
<comment type="catalytic activity">
    <reaction evidence="23">
        <text>tetradecanoyl-CoA + H2O = tetradecanoate + CoA + H(+)</text>
        <dbReference type="Rhea" id="RHEA:40119"/>
        <dbReference type="ChEBI" id="CHEBI:15377"/>
        <dbReference type="ChEBI" id="CHEBI:15378"/>
        <dbReference type="ChEBI" id="CHEBI:30807"/>
        <dbReference type="ChEBI" id="CHEBI:57287"/>
        <dbReference type="ChEBI" id="CHEBI:57385"/>
    </reaction>
    <physiologicalReaction direction="left-to-right" evidence="23">
        <dbReference type="Rhea" id="RHEA:40120"/>
    </physiologicalReaction>
</comment>
<comment type="catalytic activity">
    <reaction evidence="22">
        <text>dodecanoyl-CoA + H2O = dodecanoate + CoA + H(+)</text>
        <dbReference type="Rhea" id="RHEA:30135"/>
        <dbReference type="ChEBI" id="CHEBI:15377"/>
        <dbReference type="ChEBI" id="CHEBI:15378"/>
        <dbReference type="ChEBI" id="CHEBI:18262"/>
        <dbReference type="ChEBI" id="CHEBI:57287"/>
        <dbReference type="ChEBI" id="CHEBI:57375"/>
    </reaction>
    <physiologicalReaction direction="left-to-right" evidence="22">
        <dbReference type="Rhea" id="RHEA:30136"/>
    </physiologicalReaction>
</comment>
<comment type="catalytic activity">
    <reaction evidence="13">
        <text>(5Z,8Z,11Z,14Z)-eicosatetraenoyl-CoA + H2O = (5Z,8Z,11Z,14Z)-eicosatetraenoate + CoA + H(+)</text>
        <dbReference type="Rhea" id="RHEA:40151"/>
        <dbReference type="ChEBI" id="CHEBI:15377"/>
        <dbReference type="ChEBI" id="CHEBI:15378"/>
        <dbReference type="ChEBI" id="CHEBI:32395"/>
        <dbReference type="ChEBI" id="CHEBI:57287"/>
        <dbReference type="ChEBI" id="CHEBI:57368"/>
    </reaction>
    <physiologicalReaction direction="left-to-right" evidence="13">
        <dbReference type="Rhea" id="RHEA:40152"/>
    </physiologicalReaction>
</comment>
<comment type="catalytic activity">
    <reaction evidence="19">
        <text>octanoyl-CoA + H2O = octanoate + CoA + H(+)</text>
        <dbReference type="Rhea" id="RHEA:30143"/>
        <dbReference type="ChEBI" id="CHEBI:15377"/>
        <dbReference type="ChEBI" id="CHEBI:15378"/>
        <dbReference type="ChEBI" id="CHEBI:25646"/>
        <dbReference type="ChEBI" id="CHEBI:57287"/>
        <dbReference type="ChEBI" id="CHEBI:57386"/>
    </reaction>
    <physiologicalReaction direction="left-to-right" evidence="19">
        <dbReference type="Rhea" id="RHEA:30144"/>
    </physiologicalReaction>
</comment>